<keyword evidence="2" id="KW-1185">Reference proteome</keyword>
<organism evidence="1 2">
    <name type="scientific">Steroidobacter agaridevorans</name>
    <dbReference type="NCBI Taxonomy" id="2695856"/>
    <lineage>
        <taxon>Bacteria</taxon>
        <taxon>Pseudomonadati</taxon>
        <taxon>Pseudomonadota</taxon>
        <taxon>Gammaproteobacteria</taxon>
        <taxon>Steroidobacterales</taxon>
        <taxon>Steroidobacteraceae</taxon>
        <taxon>Steroidobacter</taxon>
    </lineage>
</organism>
<dbReference type="InterPro" id="IPR036390">
    <property type="entry name" value="WH_DNA-bd_sf"/>
</dbReference>
<gene>
    <name evidence="1" type="ORF">GCM10011487_40070</name>
</gene>
<name>A0A829YFA5_9GAMM</name>
<dbReference type="SUPFAM" id="SSF46785">
    <property type="entry name" value="Winged helix' DNA-binding domain"/>
    <property type="match status" value="1"/>
</dbReference>
<dbReference type="AlphaFoldDB" id="A0A829YFA5"/>
<dbReference type="InterPro" id="IPR036388">
    <property type="entry name" value="WH-like_DNA-bd_sf"/>
</dbReference>
<dbReference type="NCBIfam" id="TIGR04176">
    <property type="entry name" value="MarR_EPS"/>
    <property type="match status" value="1"/>
</dbReference>
<dbReference type="RefSeq" id="WP_161813689.1">
    <property type="nucleotide sequence ID" value="NZ_BLJN01000004.1"/>
</dbReference>
<dbReference type="Gene3D" id="1.10.10.10">
    <property type="entry name" value="Winged helix-like DNA-binding domain superfamily/Winged helix DNA-binding domain"/>
    <property type="match status" value="1"/>
</dbReference>
<proteinExistence type="predicted"/>
<sequence length="115" mass="13397">MSEVHYKLMRALEANPEMSQRDLARELGVSLGKVNYCLRALVERGWIKASNFTNSQNKAAYMYLLTPRGIEQKASLAVRFLRVKMQEYEALKLEIEQIRKETLVRERSDHSEGHK</sequence>
<reference evidence="2" key="1">
    <citation type="submission" date="2020-01" db="EMBL/GenBank/DDBJ databases">
        <title>'Steroidobacter agaridevorans' sp. nov., agar-degrading bacteria isolated from rhizosphere soils.</title>
        <authorList>
            <person name="Ikenaga M."/>
            <person name="Kataoka M."/>
            <person name="Murouchi A."/>
            <person name="Katsuragi S."/>
            <person name="Sakai M."/>
        </authorList>
    </citation>
    <scope>NUCLEOTIDE SEQUENCE [LARGE SCALE GENOMIC DNA]</scope>
    <source>
        <strain evidence="2">YU21-B</strain>
    </source>
</reference>
<dbReference type="EMBL" id="BLJN01000004">
    <property type="protein sequence ID" value="GFE82007.1"/>
    <property type="molecule type" value="Genomic_DNA"/>
</dbReference>
<evidence type="ECO:0000313" key="2">
    <source>
        <dbReference type="Proteomes" id="UP000445000"/>
    </source>
</evidence>
<accession>A0A829YFA5</accession>
<dbReference type="Proteomes" id="UP000445000">
    <property type="component" value="Unassembled WGS sequence"/>
</dbReference>
<protein>
    <submittedName>
        <fullName evidence="1">MarR family EPS-associated transcriptional regulator</fullName>
    </submittedName>
</protein>
<dbReference type="InterPro" id="IPR026433">
    <property type="entry name" value="MarR_EPS"/>
</dbReference>
<dbReference type="Pfam" id="PF13412">
    <property type="entry name" value="HTH_24"/>
    <property type="match status" value="1"/>
</dbReference>
<evidence type="ECO:0000313" key="1">
    <source>
        <dbReference type="EMBL" id="GFE82007.1"/>
    </source>
</evidence>
<comment type="caution">
    <text evidence="1">The sequence shown here is derived from an EMBL/GenBank/DDBJ whole genome shotgun (WGS) entry which is preliminary data.</text>
</comment>